<accession>A0A0U4NS34</accession>
<dbReference type="SUPFAM" id="SSF53639">
    <property type="entry name" value="AraD/HMP-PK domain-like"/>
    <property type="match status" value="1"/>
</dbReference>
<evidence type="ECO:0000256" key="3">
    <source>
        <dbReference type="SAM" id="MobiDB-lite"/>
    </source>
</evidence>
<dbReference type="KEGG" id="malk:MalAC0309_0360"/>
<sequence>MTASSRDALVDLSRQLGAPSQDAAILGEGNTSVRVQNVMLVKASGATLATAEPDDFVRLELPAALALIDDPRAGDDEVDALFSQVAALEGRRPSVEALLHVVIYAATDARVIAHSHPTNVTAILCSQSAEKLVDGALFPDQIVVLGAHPLLVPYVDPGIALARHVRTQLAEHIARWGQAPRVIYLRNHGMFALGLTAAEVLGMTAMAQKSARVIIAASCAGGVVFMPPEEVARINSRPDEKYRRGLLSLDRRDSTSQHRPRIEEER</sequence>
<reference evidence="5" key="1">
    <citation type="submission" date="2015-12" db="EMBL/GenBank/DDBJ databases">
        <authorList>
            <consortium name="Microcella alkaliphila JAM AC0309 genome sequencing consortium"/>
            <person name="Kurata A."/>
            <person name="Hirose Y."/>
            <person name="Kishimoto N."/>
            <person name="Kobayashi T."/>
        </authorList>
    </citation>
    <scope>NUCLEOTIDE SEQUENCE</scope>
    <source>
        <strain evidence="5">JAM AC0309</strain>
    </source>
</reference>
<dbReference type="PANTHER" id="PTHR22789">
    <property type="entry name" value="FUCULOSE PHOSPHATE ALDOLASE"/>
    <property type="match status" value="1"/>
</dbReference>
<dbReference type="GO" id="GO:0005829">
    <property type="term" value="C:cytosol"/>
    <property type="evidence" value="ECO:0007669"/>
    <property type="project" value="TreeGrafter"/>
</dbReference>
<dbReference type="PANTHER" id="PTHR22789:SF0">
    <property type="entry name" value="3-OXO-TETRONATE 4-PHOSPHATE DECARBOXYLASE-RELATED"/>
    <property type="match status" value="1"/>
</dbReference>
<dbReference type="Proteomes" id="UP000218965">
    <property type="component" value="Chromosome"/>
</dbReference>
<dbReference type="EMBL" id="AP017315">
    <property type="protein sequence ID" value="BAU31235.1"/>
    <property type="molecule type" value="Genomic_DNA"/>
</dbReference>
<name>A0A0U4NS34_9MICO</name>
<dbReference type="GO" id="GO:0019323">
    <property type="term" value="P:pentose catabolic process"/>
    <property type="evidence" value="ECO:0007669"/>
    <property type="project" value="TreeGrafter"/>
</dbReference>
<evidence type="ECO:0000256" key="2">
    <source>
        <dbReference type="ARBA" id="ARBA00023239"/>
    </source>
</evidence>
<protein>
    <submittedName>
        <fullName evidence="5">Uncharacterized conserved protein</fullName>
    </submittedName>
</protein>
<dbReference type="SMART" id="SM01007">
    <property type="entry name" value="Aldolase_II"/>
    <property type="match status" value="1"/>
</dbReference>
<dbReference type="Pfam" id="PF00596">
    <property type="entry name" value="Aldolase_II"/>
    <property type="match status" value="1"/>
</dbReference>
<gene>
    <name evidence="5" type="ORF">MalAC0309_0360</name>
</gene>
<dbReference type="RefSeq" id="WP_096420308.1">
    <property type="nucleotide sequence ID" value="NZ_AP017315.1"/>
</dbReference>
<evidence type="ECO:0000256" key="1">
    <source>
        <dbReference type="ARBA" id="ARBA00022723"/>
    </source>
</evidence>
<dbReference type="OrthoDB" id="9774430at2"/>
<reference evidence="5" key="2">
    <citation type="submission" date="2016-01" db="EMBL/GenBank/DDBJ databases">
        <title>Microcella alkaliphila JAM AC0309 whole genome shotgun sequence.</title>
        <authorList>
            <person name="Kurata A."/>
            <person name="Hirose Y."/>
            <person name="Kishimoto N."/>
            <person name="Kobayashi T."/>
        </authorList>
    </citation>
    <scope>NUCLEOTIDE SEQUENCE [LARGE SCALE GENOMIC DNA]</scope>
    <source>
        <strain evidence="5">JAM AC0309</strain>
    </source>
</reference>
<evidence type="ECO:0000259" key="4">
    <source>
        <dbReference type="SMART" id="SM01007"/>
    </source>
</evidence>
<organism evidence="5 6">
    <name type="scientific">Microcella alkaliphila</name>
    <dbReference type="NCBI Taxonomy" id="279828"/>
    <lineage>
        <taxon>Bacteria</taxon>
        <taxon>Bacillati</taxon>
        <taxon>Actinomycetota</taxon>
        <taxon>Actinomycetes</taxon>
        <taxon>Micrococcales</taxon>
        <taxon>Microbacteriaceae</taxon>
        <taxon>Microcella</taxon>
    </lineage>
</organism>
<dbReference type="Gene3D" id="3.40.225.10">
    <property type="entry name" value="Class II aldolase/adducin N-terminal domain"/>
    <property type="match status" value="1"/>
</dbReference>
<evidence type="ECO:0000313" key="5">
    <source>
        <dbReference type="EMBL" id="BAU31235.1"/>
    </source>
</evidence>
<dbReference type="AlphaFoldDB" id="A0A0U4NS34"/>
<proteinExistence type="predicted"/>
<feature type="domain" description="Class II aldolase/adducin N-terminal" evidence="4">
    <location>
        <begin position="7"/>
        <end position="215"/>
    </location>
</feature>
<dbReference type="InterPro" id="IPR001303">
    <property type="entry name" value="Aldolase_II/adducin_N"/>
</dbReference>
<dbReference type="InterPro" id="IPR036409">
    <property type="entry name" value="Aldolase_II/adducin_N_sf"/>
</dbReference>
<evidence type="ECO:0000313" key="6">
    <source>
        <dbReference type="Proteomes" id="UP000218965"/>
    </source>
</evidence>
<dbReference type="GO" id="GO:0016832">
    <property type="term" value="F:aldehyde-lyase activity"/>
    <property type="evidence" value="ECO:0007669"/>
    <property type="project" value="TreeGrafter"/>
</dbReference>
<dbReference type="InterPro" id="IPR050197">
    <property type="entry name" value="Aldolase_class_II_sugar_metab"/>
</dbReference>
<keyword evidence="2" id="KW-0456">Lyase</keyword>
<dbReference type="GO" id="GO:0046872">
    <property type="term" value="F:metal ion binding"/>
    <property type="evidence" value="ECO:0007669"/>
    <property type="project" value="UniProtKB-KW"/>
</dbReference>
<keyword evidence="1" id="KW-0479">Metal-binding</keyword>
<feature type="region of interest" description="Disordered" evidence="3">
    <location>
        <begin position="245"/>
        <end position="266"/>
    </location>
</feature>